<proteinExistence type="predicted"/>
<dbReference type="EMBL" id="WFLM01000002">
    <property type="protein sequence ID" value="KAB8039635.1"/>
    <property type="molecule type" value="Genomic_DNA"/>
</dbReference>
<gene>
    <name evidence="10" type="ORF">GCL60_05080</name>
</gene>
<evidence type="ECO:0000256" key="3">
    <source>
        <dbReference type="ARBA" id="ARBA00022676"/>
    </source>
</evidence>
<evidence type="ECO:0000256" key="8">
    <source>
        <dbReference type="ARBA" id="ARBA00023136"/>
    </source>
</evidence>
<dbReference type="GO" id="GO:0000030">
    <property type="term" value="F:mannosyltransferase activity"/>
    <property type="evidence" value="ECO:0007669"/>
    <property type="project" value="TreeGrafter"/>
</dbReference>
<dbReference type="RefSeq" id="WP_153418968.1">
    <property type="nucleotide sequence ID" value="NZ_WFLM01000002.1"/>
</dbReference>
<sequence>MLLHYFSNISNKKFFFFIATLGLLANILSAYSTLGYYQQDEHYQILEFIHNLTFNTSPDKMVWEYNSQIRPWFQPFSYFLSLKLFSLFFNLNDPFFISFLIRLESSLFAFIGQCLFSLTLYKIFNGNKIWKISTGIIFLFYIFPFLSARTSSENISSTFILLSFSTFIFSIKDKLFNISELKQKLSFNHFGIFLSGLFSGFAFETRFQSAFFIIGFALWIFFNTKRKLLFILTYFSPIGICILLGTLIDTYCYGKLVFAPWNYFDYNILKGVAANFGVSPFYYYINILFDFFAPPLGFFIILGIFISIIKFTKSILLWSILSFVGFHSLIGHKEERFLFPIFILMVPILCQSILYLYKLINDNISNNKYLIALKSLKAIFNISFIIISINSILILLFTIYKIENISFGFLNTFAQRFKHHDIKALEFLDKNVETPEYYGFNKDIQCDDITKNLKCDLNRYFYIKNQHNFILLSSNQEYIHLFKNKGKFYYNYLYLDKNNIDFVKTNFYKDHCKTVYLSRSIPIYENEFYLFQNSILKPILNLRHWYNRGYADIFIKCSN</sequence>
<organism evidence="10 11">
    <name type="scientific">Silvanigrella paludirubra</name>
    <dbReference type="NCBI Taxonomy" id="2499159"/>
    <lineage>
        <taxon>Bacteria</taxon>
        <taxon>Pseudomonadati</taxon>
        <taxon>Bdellovibrionota</taxon>
        <taxon>Oligoflexia</taxon>
        <taxon>Silvanigrellales</taxon>
        <taxon>Silvanigrellaceae</taxon>
        <taxon>Silvanigrella</taxon>
    </lineage>
</organism>
<feature type="transmembrane region" description="Helical" evidence="9">
    <location>
        <begin position="378"/>
        <end position="400"/>
    </location>
</feature>
<evidence type="ECO:0000256" key="1">
    <source>
        <dbReference type="ARBA" id="ARBA00004127"/>
    </source>
</evidence>
<feature type="transmembrane region" description="Helical" evidence="9">
    <location>
        <begin position="155"/>
        <end position="172"/>
    </location>
</feature>
<dbReference type="OrthoDB" id="5294730at2"/>
<dbReference type="Proteomes" id="UP000437748">
    <property type="component" value="Unassembled WGS sequence"/>
</dbReference>
<feature type="transmembrane region" description="Helical" evidence="9">
    <location>
        <begin position="337"/>
        <end position="357"/>
    </location>
</feature>
<keyword evidence="4" id="KW-0808">Transferase</keyword>
<keyword evidence="5 9" id="KW-0812">Transmembrane</keyword>
<dbReference type="PANTHER" id="PTHR22760">
    <property type="entry name" value="GLYCOSYLTRANSFERASE"/>
    <property type="match status" value="1"/>
</dbReference>
<evidence type="ECO:0000313" key="11">
    <source>
        <dbReference type="Proteomes" id="UP000437748"/>
    </source>
</evidence>
<evidence type="ECO:0000256" key="9">
    <source>
        <dbReference type="SAM" id="Phobius"/>
    </source>
</evidence>
<evidence type="ECO:0000313" key="10">
    <source>
        <dbReference type="EMBL" id="KAB8039635.1"/>
    </source>
</evidence>
<evidence type="ECO:0000256" key="2">
    <source>
        <dbReference type="ARBA" id="ARBA00004586"/>
    </source>
</evidence>
<dbReference type="GO" id="GO:0012505">
    <property type="term" value="C:endomembrane system"/>
    <property type="evidence" value="ECO:0007669"/>
    <property type="project" value="UniProtKB-SubCell"/>
</dbReference>
<protein>
    <recommendedName>
        <fullName evidence="12">Mannosyltransferase</fullName>
    </recommendedName>
</protein>
<comment type="subcellular location">
    <subcellularLocation>
        <location evidence="1">Endomembrane system</location>
        <topology evidence="1">Multi-pass membrane protein</topology>
    </subcellularLocation>
    <subcellularLocation>
        <location evidence="2">Endoplasmic reticulum membrane</location>
    </subcellularLocation>
</comment>
<feature type="transmembrane region" description="Helical" evidence="9">
    <location>
        <begin position="192"/>
        <end position="221"/>
    </location>
</feature>
<dbReference type="Pfam" id="PF03901">
    <property type="entry name" value="Glyco_transf_22"/>
    <property type="match status" value="1"/>
</dbReference>
<evidence type="ECO:0000256" key="5">
    <source>
        <dbReference type="ARBA" id="ARBA00022692"/>
    </source>
</evidence>
<keyword evidence="7 9" id="KW-1133">Transmembrane helix</keyword>
<comment type="caution">
    <text evidence="10">The sequence shown here is derived from an EMBL/GenBank/DDBJ whole genome shotgun (WGS) entry which is preliminary data.</text>
</comment>
<accession>A0A6N6VTH2</accession>
<evidence type="ECO:0000256" key="6">
    <source>
        <dbReference type="ARBA" id="ARBA00022824"/>
    </source>
</evidence>
<evidence type="ECO:0000256" key="7">
    <source>
        <dbReference type="ARBA" id="ARBA00022989"/>
    </source>
</evidence>
<keyword evidence="3" id="KW-0328">Glycosyltransferase</keyword>
<feature type="transmembrane region" description="Helical" evidence="9">
    <location>
        <begin position="228"/>
        <end position="248"/>
    </location>
</feature>
<keyword evidence="8 9" id="KW-0472">Membrane</keyword>
<dbReference type="InterPro" id="IPR005599">
    <property type="entry name" value="GPI_mannosylTrfase"/>
</dbReference>
<name>A0A6N6VTH2_9BACT</name>
<feature type="transmembrane region" description="Helical" evidence="9">
    <location>
        <begin position="129"/>
        <end position="148"/>
    </location>
</feature>
<reference evidence="10 11" key="1">
    <citation type="submission" date="2019-10" db="EMBL/GenBank/DDBJ databases">
        <title>New species of Slilvanegrellaceae.</title>
        <authorList>
            <person name="Pitt A."/>
            <person name="Hahn M.W."/>
        </authorList>
    </citation>
    <scope>NUCLEOTIDE SEQUENCE [LARGE SCALE GENOMIC DNA]</scope>
    <source>
        <strain evidence="10 11">SP-Ram-0.45-NSY-1</strain>
    </source>
</reference>
<keyword evidence="6" id="KW-0256">Endoplasmic reticulum</keyword>
<evidence type="ECO:0008006" key="12">
    <source>
        <dbReference type="Google" id="ProtNLM"/>
    </source>
</evidence>
<dbReference type="AlphaFoldDB" id="A0A6N6VTH2"/>
<feature type="transmembrane region" description="Helical" evidence="9">
    <location>
        <begin position="281"/>
        <end position="308"/>
    </location>
</feature>
<keyword evidence="11" id="KW-1185">Reference proteome</keyword>
<feature type="transmembrane region" description="Helical" evidence="9">
    <location>
        <begin position="103"/>
        <end position="123"/>
    </location>
</feature>
<feature type="transmembrane region" description="Helical" evidence="9">
    <location>
        <begin position="315"/>
        <end position="331"/>
    </location>
</feature>
<evidence type="ECO:0000256" key="4">
    <source>
        <dbReference type="ARBA" id="ARBA00022679"/>
    </source>
</evidence>